<dbReference type="PROSITE" id="PS50943">
    <property type="entry name" value="HTH_CROC1"/>
    <property type="match status" value="1"/>
</dbReference>
<feature type="domain" description="HTH cro/C1-type" evidence="1">
    <location>
        <begin position="8"/>
        <end position="63"/>
    </location>
</feature>
<dbReference type="SUPFAM" id="SSF47413">
    <property type="entry name" value="lambda repressor-like DNA-binding domains"/>
    <property type="match status" value="1"/>
</dbReference>
<evidence type="ECO:0000259" key="1">
    <source>
        <dbReference type="PROSITE" id="PS50943"/>
    </source>
</evidence>
<dbReference type="CDD" id="cd00093">
    <property type="entry name" value="HTH_XRE"/>
    <property type="match status" value="1"/>
</dbReference>
<dbReference type="RefSeq" id="WP_345369161.1">
    <property type="nucleotide sequence ID" value="NZ_BAABJX010000013.1"/>
</dbReference>
<dbReference type="Pfam" id="PF01381">
    <property type="entry name" value="HTH_3"/>
    <property type="match status" value="1"/>
</dbReference>
<evidence type="ECO:0000313" key="3">
    <source>
        <dbReference type="Proteomes" id="UP001500298"/>
    </source>
</evidence>
<dbReference type="SMART" id="SM00530">
    <property type="entry name" value="HTH_XRE"/>
    <property type="match status" value="1"/>
</dbReference>
<comment type="caution">
    <text evidence="2">The sequence shown here is derived from an EMBL/GenBank/DDBJ whole genome shotgun (WGS) entry which is preliminary data.</text>
</comment>
<reference evidence="3" key="1">
    <citation type="journal article" date="2019" name="Int. J. Syst. Evol. Microbiol.">
        <title>The Global Catalogue of Microorganisms (GCM) 10K type strain sequencing project: providing services to taxonomists for standard genome sequencing and annotation.</title>
        <authorList>
            <consortium name="The Broad Institute Genomics Platform"/>
            <consortium name="The Broad Institute Genome Sequencing Center for Infectious Disease"/>
            <person name="Wu L."/>
            <person name="Ma J."/>
        </authorList>
    </citation>
    <scope>NUCLEOTIDE SEQUENCE [LARGE SCALE GENOMIC DNA]</scope>
    <source>
        <strain evidence="3">JCM 18326</strain>
    </source>
</reference>
<dbReference type="Gene3D" id="1.10.260.40">
    <property type="entry name" value="lambda repressor-like DNA-binding domains"/>
    <property type="match status" value="1"/>
</dbReference>
<dbReference type="InterPro" id="IPR001387">
    <property type="entry name" value="Cro/C1-type_HTH"/>
</dbReference>
<dbReference type="InterPro" id="IPR010982">
    <property type="entry name" value="Lambda_DNA-bd_dom_sf"/>
</dbReference>
<organism evidence="2 3">
    <name type="scientific">Algivirga pacifica</name>
    <dbReference type="NCBI Taxonomy" id="1162670"/>
    <lineage>
        <taxon>Bacteria</taxon>
        <taxon>Pseudomonadati</taxon>
        <taxon>Bacteroidota</taxon>
        <taxon>Cytophagia</taxon>
        <taxon>Cytophagales</taxon>
        <taxon>Flammeovirgaceae</taxon>
        <taxon>Algivirga</taxon>
    </lineage>
</organism>
<evidence type="ECO:0000313" key="2">
    <source>
        <dbReference type="EMBL" id="GAA4824729.1"/>
    </source>
</evidence>
<dbReference type="EMBL" id="BAABJX010000013">
    <property type="protein sequence ID" value="GAA4824729.1"/>
    <property type="molecule type" value="Genomic_DNA"/>
</dbReference>
<gene>
    <name evidence="2" type="ORF">GCM10023331_06530</name>
</gene>
<accession>A0ABP9D2V0</accession>
<proteinExistence type="predicted"/>
<keyword evidence="3" id="KW-1185">Reference proteome</keyword>
<protein>
    <recommendedName>
        <fullName evidence="1">HTH cro/C1-type domain-containing protein</fullName>
    </recommendedName>
</protein>
<dbReference type="Proteomes" id="UP001500298">
    <property type="component" value="Unassembled WGS sequence"/>
</dbReference>
<name>A0ABP9D2V0_9BACT</name>
<sequence length="249" mass="28725">MHNIYKIIQEVREEKKLQKSQVADAIEMHRSAYGKMESTGKPQLTIERLEEIAEVLNTSSAELLVRSGSPVKSKPQADTPENYDLLERKYDRIRATFIALTFNKFGRQIIEGLIQNNLQETPDTVEEALAQKAIELNQMFINQSEDLFDWLYEINQHLEDDLAMVNRHFFTLDKVIELFLKANIQVEVFSKMARTQTQAGFDSTILDISISRKERVLAKRSYLINKGGGDVLLLLQQANQLTHKLPFKR</sequence>